<dbReference type="Pfam" id="PF04758">
    <property type="entry name" value="Ribosomal_S30"/>
    <property type="match status" value="1"/>
</dbReference>
<dbReference type="AlphaFoldDB" id="A0A075G2R4"/>
<proteinExistence type="predicted"/>
<dbReference type="InterPro" id="IPR006846">
    <property type="entry name" value="Ribosomal_eS30"/>
</dbReference>
<accession>A0A075G2R4</accession>
<dbReference type="GO" id="GO:1990904">
    <property type="term" value="C:ribonucleoprotein complex"/>
    <property type="evidence" value="ECO:0007669"/>
    <property type="project" value="UniProtKB-KW"/>
</dbReference>
<dbReference type="GO" id="GO:0005840">
    <property type="term" value="C:ribosome"/>
    <property type="evidence" value="ECO:0007669"/>
    <property type="project" value="UniProtKB-KW"/>
</dbReference>
<keyword evidence="1 4" id="KW-0689">Ribosomal protein</keyword>
<reference evidence="4" key="1">
    <citation type="journal article" date="2014" name="Genome Biol. Evol.">
        <title>Pangenome evidence for extensive interdomain horizontal transfer affecting lineage core and shell genes in uncultured planktonic thaumarchaeota and euryarchaeota.</title>
        <authorList>
            <person name="Deschamps P."/>
            <person name="Zivanovic Y."/>
            <person name="Moreira D."/>
            <person name="Rodriguez-Valera F."/>
            <person name="Lopez-Garcia P."/>
        </authorList>
    </citation>
    <scope>NUCLEOTIDE SEQUENCE</scope>
</reference>
<keyword evidence="2" id="KW-0687">Ribonucleoprotein</keyword>
<dbReference type="EMBL" id="KF900533">
    <property type="protein sequence ID" value="AIE98350.1"/>
    <property type="molecule type" value="Genomic_DNA"/>
</dbReference>
<evidence type="ECO:0000313" key="4">
    <source>
        <dbReference type="EMBL" id="AIE98350.1"/>
    </source>
</evidence>
<dbReference type="GO" id="GO:0006412">
    <property type="term" value="P:translation"/>
    <property type="evidence" value="ECO:0007669"/>
    <property type="project" value="InterPro"/>
</dbReference>
<sequence length="67" mass="7344">MATHGSLTKAGKVRGQTPKVEGRKIVGTNSKLRNKSNFKKRFVLATLGHGGKMPGQNKASAKRRRRN</sequence>
<feature type="region of interest" description="Disordered" evidence="3">
    <location>
        <begin position="47"/>
        <end position="67"/>
    </location>
</feature>
<organism evidence="4">
    <name type="scientific">uncultured marine thaumarchaeote KM3_05_F10</name>
    <dbReference type="NCBI Taxonomy" id="1455969"/>
    <lineage>
        <taxon>Archaea</taxon>
        <taxon>Nitrososphaerota</taxon>
        <taxon>environmental samples</taxon>
    </lineage>
</organism>
<evidence type="ECO:0000256" key="2">
    <source>
        <dbReference type="ARBA" id="ARBA00023274"/>
    </source>
</evidence>
<name>A0A075G2R4_9ARCH</name>
<feature type="region of interest" description="Disordered" evidence="3">
    <location>
        <begin position="1"/>
        <end position="22"/>
    </location>
</feature>
<dbReference type="GO" id="GO:0003735">
    <property type="term" value="F:structural constituent of ribosome"/>
    <property type="evidence" value="ECO:0007669"/>
    <property type="project" value="InterPro"/>
</dbReference>
<evidence type="ECO:0000256" key="3">
    <source>
        <dbReference type="SAM" id="MobiDB-lite"/>
    </source>
</evidence>
<protein>
    <submittedName>
        <fullName evidence="4">Ribosomal protein S30 (RP-S30e, RPS30)</fullName>
    </submittedName>
</protein>
<evidence type="ECO:0000256" key="1">
    <source>
        <dbReference type="ARBA" id="ARBA00022980"/>
    </source>
</evidence>
<gene>
    <name evidence="4" type="primary">RP-S30e</name>
    <name evidence="4" type="synonym">RPS30</name>
</gene>